<reference evidence="2 3" key="1">
    <citation type="submission" date="2019-08" db="EMBL/GenBank/DDBJ databases">
        <title>The genome sequence of a newly discovered highly antifungal drug resistant Aspergillus species, Aspergillus tanneri NIH 1004.</title>
        <authorList>
            <person name="Mounaud S."/>
            <person name="Singh I."/>
            <person name="Joardar V."/>
            <person name="Pakala S."/>
            <person name="Pakala S."/>
            <person name="Venepally P."/>
            <person name="Chung J.K."/>
            <person name="Losada L."/>
            <person name="Nierman W.C."/>
        </authorList>
    </citation>
    <scope>NUCLEOTIDE SEQUENCE [LARGE SCALE GENOMIC DNA]</scope>
    <source>
        <strain evidence="2 3">NIH1004</strain>
    </source>
</reference>
<dbReference type="EMBL" id="QUQM01000013">
    <property type="protein sequence ID" value="KAA8641361.1"/>
    <property type="molecule type" value="Genomic_DNA"/>
</dbReference>
<evidence type="ECO:0000313" key="3">
    <source>
        <dbReference type="Proteomes" id="UP000324241"/>
    </source>
</evidence>
<dbReference type="GeneID" id="54324665"/>
<name>A0A5M9M3T8_9EURO</name>
<proteinExistence type="predicted"/>
<feature type="region of interest" description="Disordered" evidence="1">
    <location>
        <begin position="57"/>
        <end position="78"/>
    </location>
</feature>
<evidence type="ECO:0000256" key="1">
    <source>
        <dbReference type="SAM" id="MobiDB-lite"/>
    </source>
</evidence>
<accession>A0A5M9M3T8</accession>
<protein>
    <submittedName>
        <fullName evidence="2">Uncharacterized protein</fullName>
    </submittedName>
</protein>
<dbReference type="Proteomes" id="UP000324241">
    <property type="component" value="Unassembled WGS sequence"/>
</dbReference>
<comment type="caution">
    <text evidence="2">The sequence shown here is derived from an EMBL/GenBank/DDBJ whole genome shotgun (WGS) entry which is preliminary data.</text>
</comment>
<evidence type="ECO:0000313" key="2">
    <source>
        <dbReference type="EMBL" id="KAA8641361.1"/>
    </source>
</evidence>
<dbReference type="RefSeq" id="XP_033420723.1">
    <property type="nucleotide sequence ID" value="XM_033566658.1"/>
</dbReference>
<dbReference type="AlphaFoldDB" id="A0A5M9M3T8"/>
<sequence>MSRSLKCRLEGTLMTKPRSGTTKCSIRLHNDTPPFSPRPRSPQKLIFTADLTTAADQRRDEWPCPPRSLEGPRGPPTKARLVITPATIARQTPRKDRRQAQDVAPTLFCQYCALLVPQNAHDPLHRAYSVEKDIGVCPLLALVFPSTTLSKSSTSPSLPVSMETFTRRFLYSEGPGQTLTPGPRFVVLTYRAICSMLGIVESERAENTNGPA</sequence>
<organism evidence="2 3">
    <name type="scientific">Aspergillus tanneri</name>
    <dbReference type="NCBI Taxonomy" id="1220188"/>
    <lineage>
        <taxon>Eukaryota</taxon>
        <taxon>Fungi</taxon>
        <taxon>Dikarya</taxon>
        <taxon>Ascomycota</taxon>
        <taxon>Pezizomycotina</taxon>
        <taxon>Eurotiomycetes</taxon>
        <taxon>Eurotiomycetidae</taxon>
        <taxon>Eurotiales</taxon>
        <taxon>Aspergillaceae</taxon>
        <taxon>Aspergillus</taxon>
        <taxon>Aspergillus subgen. Circumdati</taxon>
    </lineage>
</organism>
<gene>
    <name evidence="2" type="ORF">ATNIH1004_001963</name>
</gene>